<dbReference type="InterPro" id="IPR027417">
    <property type="entry name" value="P-loop_NTPase"/>
</dbReference>
<evidence type="ECO:0000256" key="4">
    <source>
        <dbReference type="ARBA" id="ARBA00023288"/>
    </source>
</evidence>
<dbReference type="InterPro" id="IPR001806">
    <property type="entry name" value="Small_GTPase"/>
</dbReference>
<dbReference type="AlphaFoldDB" id="A0A427YNB5"/>
<gene>
    <name evidence="7" type="primary">SEC4</name>
    <name evidence="7" type="ORF">EHS25_008011</name>
</gene>
<dbReference type="EMBL" id="RSCD01000005">
    <property type="protein sequence ID" value="RSH92566.1"/>
    <property type="molecule type" value="Genomic_DNA"/>
</dbReference>
<dbReference type="NCBIfam" id="TIGR00231">
    <property type="entry name" value="small_GTP"/>
    <property type="match status" value="1"/>
</dbReference>
<dbReference type="GO" id="GO:0005525">
    <property type="term" value="F:GTP binding"/>
    <property type="evidence" value="ECO:0007669"/>
    <property type="project" value="UniProtKB-KW"/>
</dbReference>
<keyword evidence="3" id="KW-0342">GTP-binding</keyword>
<comment type="similarity">
    <text evidence="1">Belongs to the small GTPase superfamily. Rab family.</text>
</comment>
<evidence type="ECO:0000256" key="5">
    <source>
        <dbReference type="ARBA" id="ARBA00046278"/>
    </source>
</evidence>
<dbReference type="SUPFAM" id="SSF52540">
    <property type="entry name" value="P-loop containing nucleoside triphosphate hydrolases"/>
    <property type="match status" value="1"/>
</dbReference>
<evidence type="ECO:0000313" key="7">
    <source>
        <dbReference type="EMBL" id="RSH92566.1"/>
    </source>
</evidence>
<dbReference type="SMART" id="SM00175">
    <property type="entry name" value="RAB"/>
    <property type="match status" value="1"/>
</dbReference>
<dbReference type="OrthoDB" id="9989112at2759"/>
<evidence type="ECO:0000256" key="6">
    <source>
        <dbReference type="SAM" id="MobiDB-lite"/>
    </source>
</evidence>
<evidence type="ECO:0000256" key="1">
    <source>
        <dbReference type="ARBA" id="ARBA00006270"/>
    </source>
</evidence>
<dbReference type="PRINTS" id="PR00449">
    <property type="entry name" value="RASTRNSFRMNG"/>
</dbReference>
<sequence>MAGQHYDFLIKLLLIGDSGVGKSCLLLRFCDDSWTPSFITTIGIDFKIRTIELDGKRIKLQIVSARRGEVTLLLVLGGGLSASLRRVDLTPPDLFPSHPRHAAGKASWWDTAGQERFRTITTAYYRGAMGILLVYDVTDEKSFSNIRTWHSNIEQHASPGVNKILIGNKCDWDEKRSVTLEQGKELADEFGLRFLETSAKANEGVEEAFFTLARDIKTRLIDSQPEAASAPSTLGADRRGVDVNKQANNSSGGCCS</sequence>
<dbReference type="SMART" id="SM00173">
    <property type="entry name" value="RAS"/>
    <property type="match status" value="1"/>
</dbReference>
<evidence type="ECO:0000313" key="8">
    <source>
        <dbReference type="Proteomes" id="UP000279259"/>
    </source>
</evidence>
<keyword evidence="2" id="KW-0547">Nucleotide-binding</keyword>
<feature type="compositionally biased region" description="Polar residues" evidence="6">
    <location>
        <begin position="245"/>
        <end position="256"/>
    </location>
</feature>
<dbReference type="PROSITE" id="PS51419">
    <property type="entry name" value="RAB"/>
    <property type="match status" value="1"/>
</dbReference>
<dbReference type="PANTHER" id="PTHR47980">
    <property type="entry name" value="LD44762P"/>
    <property type="match status" value="1"/>
</dbReference>
<protein>
    <submittedName>
        <fullName evidence="7">GTP-binding protein</fullName>
    </submittedName>
</protein>
<dbReference type="Proteomes" id="UP000279259">
    <property type="component" value="Unassembled WGS sequence"/>
</dbReference>
<dbReference type="PROSITE" id="PS51420">
    <property type="entry name" value="RHO"/>
    <property type="match status" value="1"/>
</dbReference>
<dbReference type="STRING" id="1890683.A0A427YNB5"/>
<comment type="caution">
    <text evidence="7">The sequence shown here is derived from an EMBL/GenBank/DDBJ whole genome shotgun (WGS) entry which is preliminary data.</text>
</comment>
<proteinExistence type="inferred from homology"/>
<feature type="region of interest" description="Disordered" evidence="6">
    <location>
        <begin position="224"/>
        <end position="256"/>
    </location>
</feature>
<dbReference type="Gene3D" id="3.40.50.300">
    <property type="entry name" value="P-loop containing nucleotide triphosphate hydrolases"/>
    <property type="match status" value="1"/>
</dbReference>
<organism evidence="7 8">
    <name type="scientific">Saitozyma podzolica</name>
    <dbReference type="NCBI Taxonomy" id="1890683"/>
    <lineage>
        <taxon>Eukaryota</taxon>
        <taxon>Fungi</taxon>
        <taxon>Dikarya</taxon>
        <taxon>Basidiomycota</taxon>
        <taxon>Agaricomycotina</taxon>
        <taxon>Tremellomycetes</taxon>
        <taxon>Tremellales</taxon>
        <taxon>Trimorphomycetaceae</taxon>
        <taxon>Saitozyma</taxon>
    </lineage>
</organism>
<dbReference type="FunFam" id="3.40.50.300:FF:001447">
    <property type="entry name" value="Ras-related protein Rab-1B"/>
    <property type="match status" value="2"/>
</dbReference>
<reference evidence="7 8" key="1">
    <citation type="submission" date="2018-11" db="EMBL/GenBank/DDBJ databases">
        <title>Genome sequence of Saitozyma podzolica DSM 27192.</title>
        <authorList>
            <person name="Aliyu H."/>
            <person name="Gorte O."/>
            <person name="Ochsenreither K."/>
        </authorList>
    </citation>
    <scope>NUCLEOTIDE SEQUENCE [LARGE SCALE GENOMIC DNA]</scope>
    <source>
        <strain evidence="7 8">DSM 27192</strain>
    </source>
</reference>
<keyword evidence="8" id="KW-1185">Reference proteome</keyword>
<dbReference type="InterPro" id="IPR005225">
    <property type="entry name" value="Small_GTP-bd"/>
</dbReference>
<dbReference type="CDD" id="cd01867">
    <property type="entry name" value="Rab8_Rab10_Rab13_like"/>
    <property type="match status" value="1"/>
</dbReference>
<evidence type="ECO:0000256" key="3">
    <source>
        <dbReference type="ARBA" id="ARBA00023134"/>
    </source>
</evidence>
<dbReference type="Pfam" id="PF00071">
    <property type="entry name" value="Ras"/>
    <property type="match status" value="2"/>
</dbReference>
<comment type="subcellular location">
    <subcellularLocation>
        <location evidence="5">Endomembrane system</location>
        <topology evidence="5">Lipid-anchor</topology>
        <orientation evidence="5">Cytoplasmic side</orientation>
    </subcellularLocation>
</comment>
<dbReference type="PROSITE" id="PS51421">
    <property type="entry name" value="RAS"/>
    <property type="match status" value="1"/>
</dbReference>
<dbReference type="InterPro" id="IPR050305">
    <property type="entry name" value="Small_GTPase_Rab"/>
</dbReference>
<evidence type="ECO:0000256" key="2">
    <source>
        <dbReference type="ARBA" id="ARBA00022741"/>
    </source>
</evidence>
<dbReference type="SMART" id="SM00174">
    <property type="entry name" value="RHO"/>
    <property type="match status" value="1"/>
</dbReference>
<keyword evidence="4" id="KW-0449">Lipoprotein</keyword>
<dbReference type="GO" id="GO:0012505">
    <property type="term" value="C:endomembrane system"/>
    <property type="evidence" value="ECO:0007669"/>
    <property type="project" value="UniProtKB-SubCell"/>
</dbReference>
<accession>A0A427YNB5</accession>
<name>A0A427YNB5_9TREE</name>
<dbReference type="GO" id="GO:0003924">
    <property type="term" value="F:GTPase activity"/>
    <property type="evidence" value="ECO:0007669"/>
    <property type="project" value="InterPro"/>
</dbReference>